<dbReference type="STRING" id="241145.SAMN05660776_2714"/>
<evidence type="ECO:0008006" key="3">
    <source>
        <dbReference type="Google" id="ProtNLM"/>
    </source>
</evidence>
<reference evidence="2" key="1">
    <citation type="submission" date="2017-02" db="EMBL/GenBank/DDBJ databases">
        <authorList>
            <person name="Varghese N."/>
            <person name="Submissions S."/>
        </authorList>
    </citation>
    <scope>NUCLEOTIDE SEQUENCE [LARGE SCALE GENOMIC DNA]</scope>
    <source>
        <strain evidence="2">DSM 23405</strain>
    </source>
</reference>
<evidence type="ECO:0000313" key="1">
    <source>
        <dbReference type="EMBL" id="SKB72191.1"/>
    </source>
</evidence>
<keyword evidence="2" id="KW-1185">Reference proteome</keyword>
<dbReference type="EMBL" id="FUYY01000005">
    <property type="protein sequence ID" value="SKB72191.1"/>
    <property type="molecule type" value="Genomic_DNA"/>
</dbReference>
<accession>A0A1T5DKS1</accession>
<dbReference type="AlphaFoldDB" id="A0A1T5DKS1"/>
<dbReference type="Proteomes" id="UP000190230">
    <property type="component" value="Unassembled WGS sequence"/>
</dbReference>
<proteinExistence type="predicted"/>
<evidence type="ECO:0000313" key="2">
    <source>
        <dbReference type="Proteomes" id="UP000190230"/>
    </source>
</evidence>
<name>A0A1T5DKS1_9FLAO</name>
<organism evidence="1 2">
    <name type="scientific">Salegentibacter holothuriorum</name>
    <dbReference type="NCBI Taxonomy" id="241145"/>
    <lineage>
        <taxon>Bacteria</taxon>
        <taxon>Pseudomonadati</taxon>
        <taxon>Bacteroidota</taxon>
        <taxon>Flavobacteriia</taxon>
        <taxon>Flavobacteriales</taxon>
        <taxon>Flavobacteriaceae</taxon>
        <taxon>Salegentibacter</taxon>
    </lineage>
</organism>
<gene>
    <name evidence="1" type="ORF">SAMN05660776_2714</name>
</gene>
<protein>
    <recommendedName>
        <fullName evidence="3">Peptidase family M48</fullName>
    </recommendedName>
</protein>
<sequence length="222" mass="26035">MTTWPKTYVITLTSILIVLLNWSALYAQNTMKQKDTLKFENKIVPDEIWRETYIALSHYPELKNTPIEFKFKKKIQKSFMQAQPKLSGLLKNKKKRSYFVMISEHIKIEDEIFDVKNVPSEVLIGWIGHELGHIMDYRERSALNMVWFGIKYLTSKKSIQEAERAADTYAVNHGLGKYIIATKDFILNHTHLADAYKARIKKLYLSQEEIMTLIDEIDEDDD</sequence>